<dbReference type="PROSITE" id="PS50110">
    <property type="entry name" value="RESPONSE_REGULATORY"/>
    <property type="match status" value="1"/>
</dbReference>
<keyword evidence="4" id="KW-1185">Reference proteome</keyword>
<protein>
    <submittedName>
        <fullName evidence="3">PIG-L family deacetylase</fullName>
    </submittedName>
</protein>
<dbReference type="PANTHER" id="PTHR12993:SF11">
    <property type="entry name" value="N-ACETYLGLUCOSAMINYL-PHOSPHATIDYLINOSITOL DE-N-ACETYLASE"/>
    <property type="match status" value="1"/>
</dbReference>
<organism evidence="3 4">
    <name type="scientific">Marinicella sediminis</name>
    <dbReference type="NCBI Taxonomy" id="1792834"/>
    <lineage>
        <taxon>Bacteria</taxon>
        <taxon>Pseudomonadati</taxon>
        <taxon>Pseudomonadota</taxon>
        <taxon>Gammaproteobacteria</taxon>
        <taxon>Lysobacterales</taxon>
        <taxon>Marinicellaceae</taxon>
        <taxon>Marinicella</taxon>
    </lineage>
</organism>
<name>A0ABV7JJL5_9GAMM</name>
<dbReference type="InterPro" id="IPR001789">
    <property type="entry name" value="Sig_transdc_resp-reg_receiver"/>
</dbReference>
<dbReference type="PANTHER" id="PTHR12993">
    <property type="entry name" value="N-ACETYLGLUCOSAMINYL-PHOSPHATIDYLINOSITOL DE-N-ACETYLASE-RELATED"/>
    <property type="match status" value="1"/>
</dbReference>
<dbReference type="InterPro" id="IPR011006">
    <property type="entry name" value="CheY-like_superfamily"/>
</dbReference>
<feature type="modified residue" description="4-aspartylphosphate" evidence="1">
    <location>
        <position position="53"/>
    </location>
</feature>
<dbReference type="Pfam" id="PF02585">
    <property type="entry name" value="PIG-L"/>
    <property type="match status" value="1"/>
</dbReference>
<dbReference type="SMART" id="SM00448">
    <property type="entry name" value="REC"/>
    <property type="match status" value="1"/>
</dbReference>
<evidence type="ECO:0000256" key="1">
    <source>
        <dbReference type="PROSITE-ProRule" id="PRU00169"/>
    </source>
</evidence>
<dbReference type="SUPFAM" id="SSF52172">
    <property type="entry name" value="CheY-like"/>
    <property type="match status" value="1"/>
</dbReference>
<accession>A0ABV7JJL5</accession>
<dbReference type="CDD" id="cd00156">
    <property type="entry name" value="REC"/>
    <property type="match status" value="1"/>
</dbReference>
<dbReference type="Proteomes" id="UP001595533">
    <property type="component" value="Unassembled WGS sequence"/>
</dbReference>
<reference evidence="4" key="1">
    <citation type="journal article" date="2019" name="Int. J. Syst. Evol. Microbiol.">
        <title>The Global Catalogue of Microorganisms (GCM) 10K type strain sequencing project: providing services to taxonomists for standard genome sequencing and annotation.</title>
        <authorList>
            <consortium name="The Broad Institute Genomics Platform"/>
            <consortium name="The Broad Institute Genome Sequencing Center for Infectious Disease"/>
            <person name="Wu L."/>
            <person name="Ma J."/>
        </authorList>
    </citation>
    <scope>NUCLEOTIDE SEQUENCE [LARGE SCALE GENOMIC DNA]</scope>
    <source>
        <strain evidence="4">KCTC 42953</strain>
    </source>
</reference>
<dbReference type="Gene3D" id="3.40.50.10320">
    <property type="entry name" value="LmbE-like"/>
    <property type="match status" value="1"/>
</dbReference>
<proteinExistence type="predicted"/>
<gene>
    <name evidence="3" type="ORF">ACFODZ_14880</name>
</gene>
<dbReference type="Gene3D" id="3.40.50.2300">
    <property type="match status" value="1"/>
</dbReference>
<dbReference type="EMBL" id="JBHRTS010000008">
    <property type="protein sequence ID" value="MFC3195537.1"/>
    <property type="molecule type" value="Genomic_DNA"/>
</dbReference>
<keyword evidence="1" id="KW-0597">Phosphoprotein</keyword>
<dbReference type="InterPro" id="IPR024078">
    <property type="entry name" value="LmbE-like_dom_sf"/>
</dbReference>
<sequence>MRKILLIDDDPMILEILQRWLHQGLGAVVHVEHEFSNARLAVETEHWDVVIVDVHLADGNGLELVKHIRDYQKNCRVLMISGQVTTQFSLDALNHKVDGFLQKPLKKDHFLAVVGDLYKTRKGLNVLAIGAHPDDVEIGCGGTLLRHDQEGDQVHVLTLSQGGQGGDTAQRNQESRRAALFMNASLMLGDLEDTRISEGPETIQVISRAINKFRPDVIYTHSPNDAHQDHRNVYQATLIAARGVPGLACYQSPSTNIHFRPSRFADISDYLELKQQLVQCFDSQTSKCRYLKPSLIAATAEYWGRFSGYGFIEPFEVIRSV</sequence>
<evidence type="ECO:0000259" key="2">
    <source>
        <dbReference type="PROSITE" id="PS50110"/>
    </source>
</evidence>
<dbReference type="InterPro" id="IPR003737">
    <property type="entry name" value="GlcNAc_PI_deacetylase-related"/>
</dbReference>
<evidence type="ECO:0000313" key="4">
    <source>
        <dbReference type="Proteomes" id="UP001595533"/>
    </source>
</evidence>
<evidence type="ECO:0000313" key="3">
    <source>
        <dbReference type="EMBL" id="MFC3195537.1"/>
    </source>
</evidence>
<dbReference type="RefSeq" id="WP_077412874.1">
    <property type="nucleotide sequence ID" value="NZ_JBHRTS010000008.1"/>
</dbReference>
<comment type="caution">
    <text evidence="3">The sequence shown here is derived from an EMBL/GenBank/DDBJ whole genome shotgun (WGS) entry which is preliminary data.</text>
</comment>
<feature type="domain" description="Response regulatory" evidence="2">
    <location>
        <begin position="3"/>
        <end position="118"/>
    </location>
</feature>
<dbReference type="SUPFAM" id="SSF102588">
    <property type="entry name" value="LmbE-like"/>
    <property type="match status" value="1"/>
</dbReference>
<dbReference type="Pfam" id="PF00072">
    <property type="entry name" value="Response_reg"/>
    <property type="match status" value="1"/>
</dbReference>